<evidence type="ECO:0000259" key="7">
    <source>
        <dbReference type="PROSITE" id="PS50249"/>
    </source>
</evidence>
<dbReference type="NCBIfam" id="NF000642">
    <property type="entry name" value="PRK00024.1"/>
    <property type="match status" value="1"/>
</dbReference>
<evidence type="ECO:0000256" key="4">
    <source>
        <dbReference type="ARBA" id="ARBA00022833"/>
    </source>
</evidence>
<feature type="domain" description="MPN" evidence="7">
    <location>
        <begin position="149"/>
        <end position="271"/>
    </location>
</feature>
<dbReference type="InterPro" id="IPR020891">
    <property type="entry name" value="UPF0758_CS"/>
</dbReference>
<evidence type="ECO:0000256" key="3">
    <source>
        <dbReference type="ARBA" id="ARBA00022801"/>
    </source>
</evidence>
<dbReference type="Gene3D" id="3.40.140.10">
    <property type="entry name" value="Cytidine Deaminase, domain 2"/>
    <property type="match status" value="1"/>
</dbReference>
<evidence type="ECO:0000256" key="6">
    <source>
        <dbReference type="RuleBase" id="RU003797"/>
    </source>
</evidence>
<dbReference type="PANTHER" id="PTHR30471">
    <property type="entry name" value="DNA REPAIR PROTEIN RADC"/>
    <property type="match status" value="1"/>
</dbReference>
<protein>
    <submittedName>
        <fullName evidence="8">DNA repair protein RadC</fullName>
    </submittedName>
</protein>
<dbReference type="Proteomes" id="UP000185192">
    <property type="component" value="Unassembled WGS sequence"/>
</dbReference>
<dbReference type="InterPro" id="IPR025657">
    <property type="entry name" value="RadC_JAB"/>
</dbReference>
<dbReference type="CDD" id="cd08071">
    <property type="entry name" value="MPN_DUF2466"/>
    <property type="match status" value="1"/>
</dbReference>
<evidence type="ECO:0000256" key="5">
    <source>
        <dbReference type="ARBA" id="ARBA00023049"/>
    </source>
</evidence>
<dbReference type="PROSITE" id="PS50249">
    <property type="entry name" value="MPN"/>
    <property type="match status" value="1"/>
</dbReference>
<keyword evidence="5" id="KW-0482">Metalloprotease</keyword>
<sequence length="271" mass="30060">MYNRDLPGIIPDEQNRSYSAKREICAALPTRRLYVRYMFSHNNNQGKRGGSDASTYRASRQKLRDDLGESLTDHELLCCLLHVASPRSDADTIARSLLSEFESFATLITASTALLDQVPGLTDNQLSALKIVRTGAIRMLSEPVRRQPLLASWTALLDYLRADMALLTTERVRILHLDTKNRLLRDELVSEGSVDEAVIFPREVLRRALELGSAAIILVHNHPSGDPTPSQQDIALTRDIALAGEKLGITVHDHIIIGRAGHVSLRSKGLI</sequence>
<keyword evidence="2" id="KW-0479">Metal-binding</keyword>
<dbReference type="AlphaFoldDB" id="A0A1N6G6N0"/>
<name>A0A1N6G6N0_9SPHN</name>
<dbReference type="STRING" id="1123272.SAMN02745824_2699"/>
<dbReference type="InterPro" id="IPR001405">
    <property type="entry name" value="UPF0758"/>
</dbReference>
<dbReference type="GO" id="GO:0046872">
    <property type="term" value="F:metal ion binding"/>
    <property type="evidence" value="ECO:0007669"/>
    <property type="project" value="UniProtKB-KW"/>
</dbReference>
<keyword evidence="9" id="KW-1185">Reference proteome</keyword>
<dbReference type="PROSITE" id="PS01302">
    <property type="entry name" value="UPF0758"/>
    <property type="match status" value="1"/>
</dbReference>
<evidence type="ECO:0000256" key="1">
    <source>
        <dbReference type="ARBA" id="ARBA00022670"/>
    </source>
</evidence>
<dbReference type="EMBL" id="FSQW01000002">
    <property type="protein sequence ID" value="SIO03157.1"/>
    <property type="molecule type" value="Genomic_DNA"/>
</dbReference>
<dbReference type="SUPFAM" id="SSF102712">
    <property type="entry name" value="JAB1/MPN domain"/>
    <property type="match status" value="1"/>
</dbReference>
<dbReference type="PANTHER" id="PTHR30471:SF3">
    <property type="entry name" value="UPF0758 PROTEIN YEES-RELATED"/>
    <property type="match status" value="1"/>
</dbReference>
<accession>A0A1N6G6N0</accession>
<evidence type="ECO:0000313" key="8">
    <source>
        <dbReference type="EMBL" id="SIO03157.1"/>
    </source>
</evidence>
<dbReference type="NCBIfam" id="TIGR00608">
    <property type="entry name" value="radc"/>
    <property type="match status" value="1"/>
</dbReference>
<keyword evidence="4" id="KW-0862">Zinc</keyword>
<dbReference type="GO" id="GO:0008237">
    <property type="term" value="F:metallopeptidase activity"/>
    <property type="evidence" value="ECO:0007669"/>
    <property type="project" value="UniProtKB-KW"/>
</dbReference>
<proteinExistence type="inferred from homology"/>
<evidence type="ECO:0000256" key="2">
    <source>
        <dbReference type="ARBA" id="ARBA00022723"/>
    </source>
</evidence>
<keyword evidence="3" id="KW-0378">Hydrolase</keyword>
<dbReference type="Pfam" id="PF04002">
    <property type="entry name" value="RadC"/>
    <property type="match status" value="1"/>
</dbReference>
<reference evidence="9" key="1">
    <citation type="submission" date="2016-11" db="EMBL/GenBank/DDBJ databases">
        <authorList>
            <person name="Varghese N."/>
            <person name="Submissions S."/>
        </authorList>
    </citation>
    <scope>NUCLEOTIDE SEQUENCE [LARGE SCALE GENOMIC DNA]</scope>
    <source>
        <strain evidence="9">DSM 22363</strain>
    </source>
</reference>
<organism evidence="8 9">
    <name type="scientific">Parasphingorhabdus marina DSM 22363</name>
    <dbReference type="NCBI Taxonomy" id="1123272"/>
    <lineage>
        <taxon>Bacteria</taxon>
        <taxon>Pseudomonadati</taxon>
        <taxon>Pseudomonadota</taxon>
        <taxon>Alphaproteobacteria</taxon>
        <taxon>Sphingomonadales</taxon>
        <taxon>Sphingomonadaceae</taxon>
        <taxon>Parasphingorhabdus</taxon>
    </lineage>
</organism>
<dbReference type="GO" id="GO:0006508">
    <property type="term" value="P:proteolysis"/>
    <property type="evidence" value="ECO:0007669"/>
    <property type="project" value="UniProtKB-KW"/>
</dbReference>
<gene>
    <name evidence="8" type="ORF">SAMN02745824_2699</name>
</gene>
<dbReference type="InterPro" id="IPR037518">
    <property type="entry name" value="MPN"/>
</dbReference>
<comment type="similarity">
    <text evidence="6">Belongs to the UPF0758 family.</text>
</comment>
<evidence type="ECO:0000313" key="9">
    <source>
        <dbReference type="Proteomes" id="UP000185192"/>
    </source>
</evidence>
<keyword evidence="1" id="KW-0645">Protease</keyword>